<keyword evidence="3" id="KW-0503">Monooxygenase</keyword>
<reference evidence="3 4" key="1">
    <citation type="submission" date="2018-05" db="EMBL/GenBank/DDBJ databases">
        <title>Genome sequencing and assembly of the regulated plant pathogen Lachnellula willkommii and related sister species for the development of diagnostic species identification markers.</title>
        <authorList>
            <person name="Giroux E."/>
            <person name="Bilodeau G."/>
        </authorList>
    </citation>
    <scope>NUCLEOTIDE SEQUENCE [LARGE SCALE GENOMIC DNA]</scope>
    <source>
        <strain evidence="3 4">CBS 268.59</strain>
    </source>
</reference>
<protein>
    <submittedName>
        <fullName evidence="3">FAD-binding monooxygenase ktnD</fullName>
    </submittedName>
</protein>
<keyword evidence="2" id="KW-0812">Transmembrane</keyword>
<evidence type="ECO:0000256" key="1">
    <source>
        <dbReference type="ARBA" id="ARBA00010139"/>
    </source>
</evidence>
<comment type="caution">
    <text evidence="3">The sequence shown here is derived from an EMBL/GenBank/DDBJ whole genome shotgun (WGS) entry which is preliminary data.</text>
</comment>
<sequence>MESQKHDISQDGHPEELYSRCKVLIIGAGESGIAVGCSLKQKHNFDNFRIVDRQSSVPGGSINIPEWPATPTVAYSYSFAPYYTHTSIYSSGQDFLRYLEGVVKKFGIRDNIQLNADVTGLRYIAEENEWEAKITHFVEGFGDLSSGDQEQLLLDLPAGQTWAVGQETVRAKIAISCVGILVEPNTWPDGIPKNQFEGQIIHPARWPKDIDLKRKDVTIVGGGCTAAQIVPTILEEPWGVKSVTQIIRSPPHTTRVIPTPFGEGTYSEIAPIVFKYVPFLGWVARLILFLTVDLFIFMVTMKRKNIKTRAFMENDSWERVTSVIPKKYHAMMKPRYPYGAKRLIGAPKWFTSMNNPRFTLTNKVLKEAKGKTVVLAGGKDDTDSNAADLTVAADVLILANGYKATQFLHPLAVYGRSNKSIQDVWTERRGPQAYMGLALDDFPNFFMITGPNTYTGHWSVILASENMTNYMLKIIKPVLNGEALYAEVKRPAAERWNRKIRKELGETVFEDSKSWYRDESGWNSVVCPHSQIEATIRYTFPRYSDWNIAYVAE</sequence>
<feature type="transmembrane region" description="Helical" evidence="2">
    <location>
        <begin position="279"/>
        <end position="299"/>
    </location>
</feature>
<organism evidence="3 4">
    <name type="scientific">Lachnellula suecica</name>
    <dbReference type="NCBI Taxonomy" id="602035"/>
    <lineage>
        <taxon>Eukaryota</taxon>
        <taxon>Fungi</taxon>
        <taxon>Dikarya</taxon>
        <taxon>Ascomycota</taxon>
        <taxon>Pezizomycotina</taxon>
        <taxon>Leotiomycetes</taxon>
        <taxon>Helotiales</taxon>
        <taxon>Lachnaceae</taxon>
        <taxon>Lachnellula</taxon>
    </lineage>
</organism>
<dbReference type="GO" id="GO:0004497">
    <property type="term" value="F:monooxygenase activity"/>
    <property type="evidence" value="ECO:0007669"/>
    <property type="project" value="UniProtKB-KW"/>
</dbReference>
<accession>A0A8T9C3D7</accession>
<dbReference type="EMBL" id="QGMK01001268">
    <property type="protein sequence ID" value="TVY71329.1"/>
    <property type="molecule type" value="Genomic_DNA"/>
</dbReference>
<name>A0A8T9C3D7_9HELO</name>
<gene>
    <name evidence="3" type="primary">ktnD_2</name>
    <name evidence="3" type="ORF">LSUE1_G005949</name>
</gene>
<dbReference type="Gene3D" id="3.50.50.60">
    <property type="entry name" value="FAD/NAD(P)-binding domain"/>
    <property type="match status" value="2"/>
</dbReference>
<evidence type="ECO:0000313" key="3">
    <source>
        <dbReference type="EMBL" id="TVY71329.1"/>
    </source>
</evidence>
<keyword evidence="2" id="KW-0472">Membrane</keyword>
<dbReference type="OrthoDB" id="3971593at2759"/>
<keyword evidence="3" id="KW-0560">Oxidoreductase</keyword>
<dbReference type="InterPro" id="IPR036188">
    <property type="entry name" value="FAD/NAD-bd_sf"/>
</dbReference>
<dbReference type="AlphaFoldDB" id="A0A8T9C3D7"/>
<dbReference type="PANTHER" id="PTHR42877">
    <property type="entry name" value="L-ORNITHINE N(5)-MONOOXYGENASE-RELATED"/>
    <property type="match status" value="1"/>
</dbReference>
<evidence type="ECO:0000313" key="4">
    <source>
        <dbReference type="Proteomes" id="UP000469558"/>
    </source>
</evidence>
<proteinExistence type="inferred from homology"/>
<dbReference type="Proteomes" id="UP000469558">
    <property type="component" value="Unassembled WGS sequence"/>
</dbReference>
<keyword evidence="4" id="KW-1185">Reference proteome</keyword>
<keyword evidence="2" id="KW-1133">Transmembrane helix</keyword>
<evidence type="ECO:0000256" key="2">
    <source>
        <dbReference type="SAM" id="Phobius"/>
    </source>
</evidence>
<comment type="similarity">
    <text evidence="1">Belongs to the FAD-binding monooxygenase family.</text>
</comment>
<dbReference type="SUPFAM" id="SSF51905">
    <property type="entry name" value="FAD/NAD(P)-binding domain"/>
    <property type="match status" value="1"/>
</dbReference>
<dbReference type="InterPro" id="IPR051209">
    <property type="entry name" value="FAD-bind_Monooxygenase_sf"/>
</dbReference>
<dbReference type="PANTHER" id="PTHR42877:SF10">
    <property type="entry name" value="L-ORNITHINE N(5)-OXYGENASE"/>
    <property type="match status" value="1"/>
</dbReference>